<name>A0ABW5GLC5_9PSEU</name>
<dbReference type="InterPro" id="IPR000792">
    <property type="entry name" value="Tscrpt_reg_LuxR_C"/>
</dbReference>
<dbReference type="SUPFAM" id="SSF46894">
    <property type="entry name" value="C-terminal effector domain of the bipartite response regulators"/>
    <property type="match status" value="1"/>
</dbReference>
<keyword evidence="3" id="KW-0804">Transcription</keyword>
<gene>
    <name evidence="5" type="ORF">ACFSYJ_23565</name>
</gene>
<organism evidence="5 6">
    <name type="scientific">Amycolatopsis samaneae</name>
    <dbReference type="NCBI Taxonomy" id="664691"/>
    <lineage>
        <taxon>Bacteria</taxon>
        <taxon>Bacillati</taxon>
        <taxon>Actinomycetota</taxon>
        <taxon>Actinomycetes</taxon>
        <taxon>Pseudonocardiales</taxon>
        <taxon>Pseudonocardiaceae</taxon>
        <taxon>Amycolatopsis</taxon>
    </lineage>
</organism>
<evidence type="ECO:0000259" key="4">
    <source>
        <dbReference type="PROSITE" id="PS50043"/>
    </source>
</evidence>
<evidence type="ECO:0000313" key="5">
    <source>
        <dbReference type="EMBL" id="MFD2461604.1"/>
    </source>
</evidence>
<dbReference type="Pfam" id="PF00196">
    <property type="entry name" value="GerE"/>
    <property type="match status" value="1"/>
</dbReference>
<keyword evidence="2" id="KW-0238">DNA-binding</keyword>
<dbReference type="PROSITE" id="PS50043">
    <property type="entry name" value="HTH_LUXR_2"/>
    <property type="match status" value="1"/>
</dbReference>
<keyword evidence="1" id="KW-0805">Transcription regulation</keyword>
<dbReference type="PANTHER" id="PTHR43214">
    <property type="entry name" value="TWO-COMPONENT RESPONSE REGULATOR"/>
    <property type="match status" value="1"/>
</dbReference>
<dbReference type="EMBL" id="JBHUKU010000014">
    <property type="protein sequence ID" value="MFD2461604.1"/>
    <property type="molecule type" value="Genomic_DNA"/>
</dbReference>
<reference evidence="6" key="1">
    <citation type="journal article" date="2019" name="Int. J. Syst. Evol. Microbiol.">
        <title>The Global Catalogue of Microorganisms (GCM) 10K type strain sequencing project: providing services to taxonomists for standard genome sequencing and annotation.</title>
        <authorList>
            <consortium name="The Broad Institute Genomics Platform"/>
            <consortium name="The Broad Institute Genome Sequencing Center for Infectious Disease"/>
            <person name="Wu L."/>
            <person name="Ma J."/>
        </authorList>
    </citation>
    <scope>NUCLEOTIDE SEQUENCE [LARGE SCALE GENOMIC DNA]</scope>
    <source>
        <strain evidence="6">CGMCC 4.7643</strain>
    </source>
</reference>
<proteinExistence type="predicted"/>
<evidence type="ECO:0000313" key="6">
    <source>
        <dbReference type="Proteomes" id="UP001597419"/>
    </source>
</evidence>
<evidence type="ECO:0000256" key="2">
    <source>
        <dbReference type="ARBA" id="ARBA00023125"/>
    </source>
</evidence>
<evidence type="ECO:0000256" key="1">
    <source>
        <dbReference type="ARBA" id="ARBA00023015"/>
    </source>
</evidence>
<comment type="caution">
    <text evidence="5">The sequence shown here is derived from an EMBL/GenBank/DDBJ whole genome shotgun (WGS) entry which is preliminary data.</text>
</comment>
<accession>A0ABW5GLC5</accession>
<dbReference type="InterPro" id="IPR016032">
    <property type="entry name" value="Sig_transdc_resp-reg_C-effctor"/>
</dbReference>
<dbReference type="SMART" id="SM00421">
    <property type="entry name" value="HTH_LUXR"/>
    <property type="match status" value="1"/>
</dbReference>
<dbReference type="PRINTS" id="PR00038">
    <property type="entry name" value="HTHLUXR"/>
</dbReference>
<dbReference type="RefSeq" id="WP_345390134.1">
    <property type="nucleotide sequence ID" value="NZ_BAABHG010000004.1"/>
</dbReference>
<dbReference type="Gene3D" id="3.40.50.2300">
    <property type="match status" value="1"/>
</dbReference>
<dbReference type="PROSITE" id="PS00622">
    <property type="entry name" value="HTH_LUXR_1"/>
    <property type="match status" value="1"/>
</dbReference>
<feature type="domain" description="HTH luxR-type" evidence="4">
    <location>
        <begin position="156"/>
        <end position="223"/>
    </location>
</feature>
<keyword evidence="6" id="KW-1185">Reference proteome</keyword>
<dbReference type="InterPro" id="IPR039420">
    <property type="entry name" value="WalR-like"/>
</dbReference>
<protein>
    <submittedName>
        <fullName evidence="5">Response regulator transcription factor</fullName>
    </submittedName>
</protein>
<evidence type="ECO:0000256" key="3">
    <source>
        <dbReference type="ARBA" id="ARBA00023163"/>
    </source>
</evidence>
<dbReference type="CDD" id="cd06170">
    <property type="entry name" value="LuxR_C_like"/>
    <property type="match status" value="1"/>
</dbReference>
<dbReference type="Proteomes" id="UP001597419">
    <property type="component" value="Unassembled WGS sequence"/>
</dbReference>
<dbReference type="PANTHER" id="PTHR43214:SF24">
    <property type="entry name" value="TRANSCRIPTIONAL REGULATORY PROTEIN NARL-RELATED"/>
    <property type="match status" value="1"/>
</dbReference>
<sequence length="225" mass="24551">MSGTCHRHGAVRADAVSVTVAVYSPDPVARLGTASILDADPRLEVLGEAEFATAEVITVVEDSVGDETFRFLREVRAASRLEAPPRCVLVTDHFRPEGLMTAIECGMAALLRRRGLDRDPLTRAVVAVSQGAAVLPPRLQGNLLTHLDRMQRDLLEPQGLALSGLSTRERELLRLLAEGHDTEEIAAKLAYSESTVKNVLHRMMSRYRLNNRAHAVAFAVRAGVI</sequence>